<accession>A0A392TX06</accession>
<feature type="region of interest" description="Disordered" evidence="1">
    <location>
        <begin position="1"/>
        <end position="32"/>
    </location>
</feature>
<proteinExistence type="predicted"/>
<evidence type="ECO:0000313" key="3">
    <source>
        <dbReference type="Proteomes" id="UP000265520"/>
    </source>
</evidence>
<dbReference type="AlphaFoldDB" id="A0A392TX06"/>
<evidence type="ECO:0000256" key="1">
    <source>
        <dbReference type="SAM" id="MobiDB-lite"/>
    </source>
</evidence>
<dbReference type="EMBL" id="LXQA010654332">
    <property type="protein sequence ID" value="MCI64365.1"/>
    <property type="molecule type" value="Genomic_DNA"/>
</dbReference>
<name>A0A392TX06_9FABA</name>
<sequence length="46" mass="4806">SYQPVLQARSAAPQSAAPPHAPQAQAPCPAAPPDTVKTLHVCIRYV</sequence>
<evidence type="ECO:0000313" key="2">
    <source>
        <dbReference type="EMBL" id="MCI64365.1"/>
    </source>
</evidence>
<keyword evidence="3" id="KW-1185">Reference proteome</keyword>
<reference evidence="2 3" key="1">
    <citation type="journal article" date="2018" name="Front. Plant Sci.">
        <title>Red Clover (Trifolium pratense) and Zigzag Clover (T. medium) - A Picture of Genomic Similarities and Differences.</title>
        <authorList>
            <person name="Dluhosova J."/>
            <person name="Istvanek J."/>
            <person name="Nedelnik J."/>
            <person name="Repkova J."/>
        </authorList>
    </citation>
    <scope>NUCLEOTIDE SEQUENCE [LARGE SCALE GENOMIC DNA]</scope>
    <source>
        <strain evidence="3">cv. 10/8</strain>
        <tissue evidence="2">Leaf</tissue>
    </source>
</reference>
<organism evidence="2 3">
    <name type="scientific">Trifolium medium</name>
    <dbReference type="NCBI Taxonomy" id="97028"/>
    <lineage>
        <taxon>Eukaryota</taxon>
        <taxon>Viridiplantae</taxon>
        <taxon>Streptophyta</taxon>
        <taxon>Embryophyta</taxon>
        <taxon>Tracheophyta</taxon>
        <taxon>Spermatophyta</taxon>
        <taxon>Magnoliopsida</taxon>
        <taxon>eudicotyledons</taxon>
        <taxon>Gunneridae</taxon>
        <taxon>Pentapetalae</taxon>
        <taxon>rosids</taxon>
        <taxon>fabids</taxon>
        <taxon>Fabales</taxon>
        <taxon>Fabaceae</taxon>
        <taxon>Papilionoideae</taxon>
        <taxon>50 kb inversion clade</taxon>
        <taxon>NPAAA clade</taxon>
        <taxon>Hologalegina</taxon>
        <taxon>IRL clade</taxon>
        <taxon>Trifolieae</taxon>
        <taxon>Trifolium</taxon>
    </lineage>
</organism>
<comment type="caution">
    <text evidence="2">The sequence shown here is derived from an EMBL/GenBank/DDBJ whole genome shotgun (WGS) entry which is preliminary data.</text>
</comment>
<protein>
    <submittedName>
        <fullName evidence="2">Uncharacterized protein</fullName>
    </submittedName>
</protein>
<feature type="non-terminal residue" evidence="2">
    <location>
        <position position="1"/>
    </location>
</feature>
<dbReference type="Proteomes" id="UP000265520">
    <property type="component" value="Unassembled WGS sequence"/>
</dbReference>
<feature type="compositionally biased region" description="Low complexity" evidence="1">
    <location>
        <begin position="7"/>
        <end position="28"/>
    </location>
</feature>